<proteinExistence type="predicted"/>
<feature type="region of interest" description="Disordered" evidence="1">
    <location>
        <begin position="188"/>
        <end position="210"/>
    </location>
</feature>
<dbReference type="Proteomes" id="UP000515165">
    <property type="component" value="Chromosome 2"/>
</dbReference>
<feature type="compositionally biased region" description="Pro residues" evidence="1">
    <location>
        <begin position="97"/>
        <end position="106"/>
    </location>
</feature>
<reference evidence="3" key="1">
    <citation type="submission" date="2025-08" db="UniProtKB">
        <authorList>
            <consortium name="RefSeq"/>
        </authorList>
    </citation>
    <scope>IDENTIFICATION</scope>
    <source>
        <tissue evidence="3">Blood</tissue>
    </source>
</reference>
<evidence type="ECO:0000313" key="3">
    <source>
        <dbReference type="RefSeq" id="XP_027456161.2"/>
    </source>
</evidence>
<evidence type="ECO:0000256" key="1">
    <source>
        <dbReference type="SAM" id="MobiDB-lite"/>
    </source>
</evidence>
<sequence length="210" mass="23315">MIRRRVKNNNNNNNNKNRRQVKGWACEALEITYKRVPSSDDRERRTICVPPWLPSVRQLSESELPISHGSASGNRGSNFRPEPWGTVSLSASDVSPGCPPPTPVPPHNRKPWRHLSRCEEALTSLAATGPRTPSSCSHCGPGGLWVKRRTSAPTAARTPRDPEGSVPVTCLGPLLLTADLHFEGWEGISPRESSRKNERRKRESKFSVTL</sequence>
<feature type="region of interest" description="Disordered" evidence="1">
    <location>
        <begin position="64"/>
        <end position="111"/>
    </location>
</feature>
<dbReference type="KEGG" id="zca:113925755"/>
<accession>A0A6J2DKE9</accession>
<organism evidence="2 3">
    <name type="scientific">Zalophus californianus</name>
    <name type="common">California sealion</name>
    <dbReference type="NCBI Taxonomy" id="9704"/>
    <lineage>
        <taxon>Eukaryota</taxon>
        <taxon>Metazoa</taxon>
        <taxon>Chordata</taxon>
        <taxon>Craniata</taxon>
        <taxon>Vertebrata</taxon>
        <taxon>Euteleostomi</taxon>
        <taxon>Mammalia</taxon>
        <taxon>Eutheria</taxon>
        <taxon>Laurasiatheria</taxon>
        <taxon>Carnivora</taxon>
        <taxon>Caniformia</taxon>
        <taxon>Pinnipedia</taxon>
        <taxon>Otariidae</taxon>
        <taxon>Zalophus</taxon>
    </lineage>
</organism>
<dbReference type="RefSeq" id="XP_027456161.2">
    <property type="nucleotide sequence ID" value="XM_027600360.2"/>
</dbReference>
<dbReference type="GeneID" id="113925755"/>
<name>A0A6J2DKE9_ZALCA</name>
<feature type="compositionally biased region" description="Basic and acidic residues" evidence="1">
    <location>
        <begin position="192"/>
        <end position="210"/>
    </location>
</feature>
<gene>
    <name evidence="3" type="primary">LOC113925755</name>
</gene>
<evidence type="ECO:0000313" key="2">
    <source>
        <dbReference type="Proteomes" id="UP000515165"/>
    </source>
</evidence>
<keyword evidence="2" id="KW-1185">Reference proteome</keyword>
<dbReference type="AlphaFoldDB" id="A0A6J2DKE9"/>
<protein>
    <submittedName>
        <fullName evidence="3">Uncharacterized protein LOC113925755 isoform X1</fullName>
    </submittedName>
</protein>